<dbReference type="AlphaFoldDB" id="A0AAN7HPV9"/>
<evidence type="ECO:0000259" key="4">
    <source>
        <dbReference type="PROSITE" id="PS50086"/>
    </source>
</evidence>
<dbReference type="Gene3D" id="1.10.472.80">
    <property type="entry name" value="Ypt/Rab-GAP domain of gyp1p, domain 3"/>
    <property type="match status" value="1"/>
</dbReference>
<proteinExistence type="predicted"/>
<keyword evidence="7" id="KW-1185">Reference proteome</keyword>
<keyword evidence="1" id="KW-0343">GTPase activation</keyword>
<organism evidence="6 7">
    <name type="scientific">Mucor velutinosus</name>
    <dbReference type="NCBI Taxonomy" id="708070"/>
    <lineage>
        <taxon>Eukaryota</taxon>
        <taxon>Fungi</taxon>
        <taxon>Fungi incertae sedis</taxon>
        <taxon>Mucoromycota</taxon>
        <taxon>Mucoromycotina</taxon>
        <taxon>Mucoromycetes</taxon>
        <taxon>Mucorales</taxon>
        <taxon>Mucorineae</taxon>
        <taxon>Mucoraceae</taxon>
        <taxon>Mucor</taxon>
    </lineage>
</organism>
<dbReference type="GO" id="GO:0005096">
    <property type="term" value="F:GTPase activator activity"/>
    <property type="evidence" value="ECO:0007669"/>
    <property type="project" value="UniProtKB-KW"/>
</dbReference>
<dbReference type="InterPro" id="IPR004182">
    <property type="entry name" value="GRAM"/>
</dbReference>
<dbReference type="InterPro" id="IPR011992">
    <property type="entry name" value="EF-hand-dom_pair"/>
</dbReference>
<evidence type="ECO:0000256" key="2">
    <source>
        <dbReference type="ARBA" id="ARBA00022837"/>
    </source>
</evidence>
<dbReference type="SMART" id="SM00164">
    <property type="entry name" value="TBC"/>
    <property type="match status" value="1"/>
</dbReference>
<dbReference type="InterPro" id="IPR002048">
    <property type="entry name" value="EF_hand_dom"/>
</dbReference>
<dbReference type="Proteomes" id="UP001304243">
    <property type="component" value="Unassembled WGS sequence"/>
</dbReference>
<accession>A0AAN7HPV9</accession>
<dbReference type="PROSITE" id="PS50086">
    <property type="entry name" value="TBC_RABGAP"/>
    <property type="match status" value="1"/>
</dbReference>
<dbReference type="RefSeq" id="XP_064686765.1">
    <property type="nucleotide sequence ID" value="XM_064827481.1"/>
</dbReference>
<dbReference type="SUPFAM" id="SSF47473">
    <property type="entry name" value="EF-hand"/>
    <property type="match status" value="1"/>
</dbReference>
<evidence type="ECO:0000256" key="3">
    <source>
        <dbReference type="SAM" id="MobiDB-lite"/>
    </source>
</evidence>
<dbReference type="InterPro" id="IPR000195">
    <property type="entry name" value="Rab-GAP-TBC_dom"/>
</dbReference>
<dbReference type="SUPFAM" id="SSF47923">
    <property type="entry name" value="Ypt/Rab-GAP domain of gyp1p"/>
    <property type="match status" value="2"/>
</dbReference>
<dbReference type="Gene3D" id="2.30.29.30">
    <property type="entry name" value="Pleckstrin-homology domain (PH domain)/Phosphotyrosine-binding domain (PTB)"/>
    <property type="match status" value="1"/>
</dbReference>
<sequence length="1155" mass="131978">MTEFHAVTAGVPQNVFTLPTPTDITLTPFWTTILQKDNFLLQRSSSPGNHLFRNLVSTIANVFDTKLPPFRILFQREVNTMCLQIAVGETEKAIDAAWFWIEKNMMPELETIGHPLDKERWVSEKINMIVTEIESGTDELSSDENVRNASRTFRQIFDIPHSERFVSYYSCAYKSRQGWLYISENYIGFHSYILGVETKELIELKEIQEIKKEKSKGIFDDSLRLITKDKQEYYLSNMFKRDEVYDLLVQLTGQAMQRWLKNAGGDAPGQSTDAAFTAAEISKKHSTQQTHRLLADGGRSSHHQLVSPLKQDLAAQKRNNNYCFRFRLPADQYLISGLNATYSKDAAADRDPHFLSQVPPGVVHLIGRVYLSQTFLTFESEERLPAPQHSLPICKAVFPLYTIKRVERLNKGAYTSGVAITTCHKMVHDFFLHAEKNACEQFCETLKDLLLKQIPLFKKVKPFMASCESEQIFQTDNLIDTRVHIGGLGLEFGYPENSKKSKDKSKTKLWKLYFQENGRNLAMTKLPTFGKLVRVGLPNSLRGEIWEASSGAMYLRFANQGLYQEILEKYKDQRSTSTEEIEKDLNRSLPEYPGYQSPEGINRLRRVLTAYAWNNPELGYCQAMNIVVSALLIYTTEEQAFWILHILVDRFFPGYYSTNMYGALLDQITFEQLVEKTMPILWNHFKRTNVELSVACLPWFLSLYINSMPLEFAVRVLDILFMEGPRILFQIGMQMVNGEELLETRDDGGFLDIFKAFFQSIGHKEQVDNGDQHIKITKFNEVMITAYREFSLVTNEMIIELRNQNQLKVGAGIESFTKRTVIRNLKDTAMFSKEDVAILYDKYFGALYYASHEANSNTKTDSKMNREVFQGMLASMTVWAKVKQNTDNADVNAANNVCNSFIDRMYRLFAENAPDNLLDFQMVILGMNEILHGDLMSHMDWFFQLYDQDKDNVLTSQDIINMSKELYWLLSILKDTDIAWDAVTSLVVHSCEQSDLAKGGQPDEATLTHRLADLTMTADGVSFHGRIRQLENSILADLIDITIPSFRMVVLTNESLEMLFDHGFADSFKVVKSAMDRQKSLGREVFENLFADGQKLAKGVSHGPSPTLSSPTSATTTTTSRNRSPSSASTMSMDKKAKEDAEVDTLMDEWDHFDI</sequence>
<feature type="region of interest" description="Disordered" evidence="3">
    <location>
        <begin position="1097"/>
        <end position="1142"/>
    </location>
</feature>
<dbReference type="InterPro" id="IPR050302">
    <property type="entry name" value="Rab_GAP_TBC_domain"/>
</dbReference>
<dbReference type="FunFam" id="1.10.8.270:FF:000015">
    <property type="entry name" value="GTPase activating protein (Gyp2)"/>
    <property type="match status" value="1"/>
</dbReference>
<dbReference type="InterPro" id="IPR018247">
    <property type="entry name" value="EF_Hand_1_Ca_BS"/>
</dbReference>
<dbReference type="Gene3D" id="1.10.238.10">
    <property type="entry name" value="EF-hand"/>
    <property type="match status" value="1"/>
</dbReference>
<gene>
    <name evidence="6" type="ORF">ATC70_008229</name>
</gene>
<dbReference type="SMART" id="SM00568">
    <property type="entry name" value="GRAM"/>
    <property type="match status" value="2"/>
</dbReference>
<dbReference type="Gene3D" id="1.10.8.270">
    <property type="entry name" value="putative rabgap domain of human tbc1 domain family member 14 like domains"/>
    <property type="match status" value="1"/>
</dbReference>
<evidence type="ECO:0000259" key="5">
    <source>
        <dbReference type="PROSITE" id="PS50222"/>
    </source>
</evidence>
<dbReference type="GO" id="GO:0005509">
    <property type="term" value="F:calcium ion binding"/>
    <property type="evidence" value="ECO:0007669"/>
    <property type="project" value="InterPro"/>
</dbReference>
<dbReference type="InterPro" id="IPR035969">
    <property type="entry name" value="Rab-GAP_TBC_sf"/>
</dbReference>
<name>A0AAN7HPV9_9FUNG</name>
<feature type="compositionally biased region" description="Low complexity" evidence="3">
    <location>
        <begin position="1104"/>
        <end position="1132"/>
    </location>
</feature>
<keyword evidence="2" id="KW-0106">Calcium</keyword>
<reference evidence="6 7" key="1">
    <citation type="submission" date="2022-11" db="EMBL/GenBank/DDBJ databases">
        <title>Mucor velutinosus strain NIH1002 WGS.</title>
        <authorList>
            <person name="Subramanian P."/>
            <person name="Mullikin J.C."/>
            <person name="Segre J.A."/>
            <person name="Zelazny A.M."/>
        </authorList>
    </citation>
    <scope>NUCLEOTIDE SEQUENCE [LARGE SCALE GENOMIC DNA]</scope>
    <source>
        <strain evidence="6 7">NIH1002</strain>
    </source>
</reference>
<evidence type="ECO:0000313" key="6">
    <source>
        <dbReference type="EMBL" id="KAK4520099.1"/>
    </source>
</evidence>
<dbReference type="GeneID" id="89951915"/>
<protein>
    <submittedName>
        <fullName evidence="6">Uncharacterized protein</fullName>
    </submittedName>
</protein>
<feature type="domain" description="EF-hand" evidence="5">
    <location>
        <begin position="934"/>
        <end position="969"/>
    </location>
</feature>
<evidence type="ECO:0000256" key="1">
    <source>
        <dbReference type="ARBA" id="ARBA00022468"/>
    </source>
</evidence>
<dbReference type="GO" id="GO:0031267">
    <property type="term" value="F:small GTPase binding"/>
    <property type="evidence" value="ECO:0007669"/>
    <property type="project" value="TreeGrafter"/>
</dbReference>
<dbReference type="InterPro" id="IPR011993">
    <property type="entry name" value="PH-like_dom_sf"/>
</dbReference>
<dbReference type="PANTHER" id="PTHR47219">
    <property type="entry name" value="RAB GTPASE-ACTIVATING PROTEIN 1-LIKE"/>
    <property type="match status" value="1"/>
</dbReference>
<dbReference type="Pfam" id="PF00566">
    <property type="entry name" value="RabGAP-TBC"/>
    <property type="match status" value="1"/>
</dbReference>
<comment type="caution">
    <text evidence="6">The sequence shown here is derived from an EMBL/GenBank/DDBJ whole genome shotgun (WGS) entry which is preliminary data.</text>
</comment>
<evidence type="ECO:0000313" key="7">
    <source>
        <dbReference type="Proteomes" id="UP001304243"/>
    </source>
</evidence>
<feature type="domain" description="Rab-GAP TBC" evidence="4">
    <location>
        <begin position="536"/>
        <end position="724"/>
    </location>
</feature>
<dbReference type="PROSITE" id="PS50222">
    <property type="entry name" value="EF_HAND_2"/>
    <property type="match status" value="1"/>
</dbReference>
<dbReference type="EMBL" id="JASEJX010000011">
    <property type="protein sequence ID" value="KAK4520099.1"/>
    <property type="molecule type" value="Genomic_DNA"/>
</dbReference>
<dbReference type="Pfam" id="PF02893">
    <property type="entry name" value="GRAM"/>
    <property type="match status" value="2"/>
</dbReference>
<dbReference type="PROSITE" id="PS00018">
    <property type="entry name" value="EF_HAND_1"/>
    <property type="match status" value="1"/>
</dbReference>
<dbReference type="PANTHER" id="PTHR47219:SF20">
    <property type="entry name" value="TBC1 DOMAIN FAMILY MEMBER 2B"/>
    <property type="match status" value="1"/>
</dbReference>